<evidence type="ECO:0000256" key="1">
    <source>
        <dbReference type="SAM" id="MobiDB-lite"/>
    </source>
</evidence>
<accession>A0ABU6VPH0</accession>
<name>A0ABU6VPH0_9FABA</name>
<comment type="caution">
    <text evidence="2">The sequence shown here is derived from an EMBL/GenBank/DDBJ whole genome shotgun (WGS) entry which is preliminary data.</text>
</comment>
<evidence type="ECO:0000313" key="2">
    <source>
        <dbReference type="EMBL" id="MED6175262.1"/>
    </source>
</evidence>
<sequence length="236" mass="26355">MNIINKLHTTKPPLTFPNVIARLYEAMEISYLASGSDEAVPKARPITAAVMENIIYPYVQPPPPQPHFYQEQPACDATQMPQGYGWGQLQEDMANLNKNQTEFYDSILAEQAAYGLCLQDLETRQKDMWAEQNKQELRGSEAEIANMNHTFLTLAVDSEAKNYYTCWGLQQLAPSLAPVPPTNISSMIQRNVKENKPMFGGMLRPLPVGESSTGDKGKAPIDKDATRYPNANSDDE</sequence>
<feature type="compositionally biased region" description="Basic and acidic residues" evidence="1">
    <location>
        <begin position="213"/>
        <end position="226"/>
    </location>
</feature>
<organism evidence="2 3">
    <name type="scientific">Stylosanthes scabra</name>
    <dbReference type="NCBI Taxonomy" id="79078"/>
    <lineage>
        <taxon>Eukaryota</taxon>
        <taxon>Viridiplantae</taxon>
        <taxon>Streptophyta</taxon>
        <taxon>Embryophyta</taxon>
        <taxon>Tracheophyta</taxon>
        <taxon>Spermatophyta</taxon>
        <taxon>Magnoliopsida</taxon>
        <taxon>eudicotyledons</taxon>
        <taxon>Gunneridae</taxon>
        <taxon>Pentapetalae</taxon>
        <taxon>rosids</taxon>
        <taxon>fabids</taxon>
        <taxon>Fabales</taxon>
        <taxon>Fabaceae</taxon>
        <taxon>Papilionoideae</taxon>
        <taxon>50 kb inversion clade</taxon>
        <taxon>dalbergioids sensu lato</taxon>
        <taxon>Dalbergieae</taxon>
        <taxon>Pterocarpus clade</taxon>
        <taxon>Stylosanthes</taxon>
    </lineage>
</organism>
<gene>
    <name evidence="2" type="ORF">PIB30_076807</name>
</gene>
<feature type="region of interest" description="Disordered" evidence="1">
    <location>
        <begin position="204"/>
        <end position="236"/>
    </location>
</feature>
<protein>
    <submittedName>
        <fullName evidence="2">Uncharacterized protein</fullName>
    </submittedName>
</protein>
<keyword evidence="3" id="KW-1185">Reference proteome</keyword>
<evidence type="ECO:0000313" key="3">
    <source>
        <dbReference type="Proteomes" id="UP001341840"/>
    </source>
</evidence>
<reference evidence="2 3" key="1">
    <citation type="journal article" date="2023" name="Plants (Basel)">
        <title>Bridging the Gap: Combining Genomics and Transcriptomics Approaches to Understand Stylosanthes scabra, an Orphan Legume from the Brazilian Caatinga.</title>
        <authorList>
            <person name="Ferreira-Neto J.R.C."/>
            <person name="da Silva M.D."/>
            <person name="Binneck E."/>
            <person name="de Melo N.F."/>
            <person name="da Silva R.H."/>
            <person name="de Melo A.L.T.M."/>
            <person name="Pandolfi V."/>
            <person name="Bustamante F.O."/>
            <person name="Brasileiro-Vidal A.C."/>
            <person name="Benko-Iseppon A.M."/>
        </authorList>
    </citation>
    <scope>NUCLEOTIDE SEQUENCE [LARGE SCALE GENOMIC DNA]</scope>
    <source>
        <tissue evidence="2">Leaves</tissue>
    </source>
</reference>
<dbReference type="Proteomes" id="UP001341840">
    <property type="component" value="Unassembled WGS sequence"/>
</dbReference>
<dbReference type="EMBL" id="JASCZI010152050">
    <property type="protein sequence ID" value="MED6175262.1"/>
    <property type="molecule type" value="Genomic_DNA"/>
</dbReference>
<proteinExistence type="predicted"/>